<feature type="transmembrane region" description="Helical" evidence="7">
    <location>
        <begin position="182"/>
        <end position="200"/>
    </location>
</feature>
<dbReference type="RefSeq" id="WP_186085229.1">
    <property type="nucleotide sequence ID" value="NZ_BMDB01000001.1"/>
</dbReference>
<evidence type="ECO:0000256" key="4">
    <source>
        <dbReference type="ARBA" id="ARBA00022989"/>
    </source>
</evidence>
<dbReference type="GO" id="GO:0005886">
    <property type="term" value="C:plasma membrane"/>
    <property type="evidence" value="ECO:0007669"/>
    <property type="project" value="UniProtKB-SubCell"/>
</dbReference>
<feature type="transmembrane region" description="Helical" evidence="7">
    <location>
        <begin position="153"/>
        <end position="170"/>
    </location>
</feature>
<feature type="transmembrane region" description="Helical" evidence="7">
    <location>
        <begin position="241"/>
        <end position="261"/>
    </location>
</feature>
<sequence>MLDQLEQLDRPDDSLDLKYVRKVFFVALNCGKTLMENGAETYRVEDTMYRIATYYGIENVQVFVTTTVIILSMNDYSLSQQVRITERNNNLEKVVNINDLSRRIVSGLNIEDALIELKKISDSRIFPMWLMVMFGGIAGSMFLMMFGGPIQDLAVTFIAAATGVFITEGIQRYTSIKFFTEVLAALMIALIANIYVGLGIGSNVDLIIIASVMPLVPGVPITNALREIIRGHFLAGTMKGVEAGLTAVAIGAGVGIVFVLVG</sequence>
<evidence type="ECO:0000256" key="5">
    <source>
        <dbReference type="ARBA" id="ARBA00023136"/>
    </source>
</evidence>
<dbReference type="AlphaFoldDB" id="A0A6V7R5P7"/>
<feature type="transmembrane region" description="Helical" evidence="7">
    <location>
        <begin position="128"/>
        <end position="147"/>
    </location>
</feature>
<evidence type="ECO:0000256" key="3">
    <source>
        <dbReference type="ARBA" id="ARBA00022692"/>
    </source>
</evidence>
<evidence type="ECO:0000313" key="10">
    <source>
        <dbReference type="Proteomes" id="UP000521032"/>
    </source>
</evidence>
<evidence type="ECO:0000256" key="1">
    <source>
        <dbReference type="ARBA" id="ARBA00004651"/>
    </source>
</evidence>
<comment type="subcellular location">
    <subcellularLocation>
        <location evidence="1">Cell membrane</location>
        <topology evidence="1">Multi-pass membrane protein</topology>
    </subcellularLocation>
</comment>
<keyword evidence="10" id="KW-1185">Reference proteome</keyword>
<keyword evidence="4 7" id="KW-1133">Transmembrane helix</keyword>
<feature type="domain" description="Threonine/serine exporter-like N-terminal" evidence="8">
    <location>
        <begin position="27"/>
        <end position="260"/>
    </location>
</feature>
<dbReference type="InterPro" id="IPR010619">
    <property type="entry name" value="ThrE-like_N"/>
</dbReference>
<dbReference type="Pfam" id="PF06738">
    <property type="entry name" value="ThrE"/>
    <property type="match status" value="1"/>
</dbReference>
<feature type="transmembrane region" description="Helical" evidence="7">
    <location>
        <begin position="206"/>
        <end position="229"/>
    </location>
</feature>
<evidence type="ECO:0000256" key="2">
    <source>
        <dbReference type="ARBA" id="ARBA00022475"/>
    </source>
</evidence>
<keyword evidence="3 7" id="KW-0812">Transmembrane</keyword>
<evidence type="ECO:0000256" key="6">
    <source>
        <dbReference type="ARBA" id="ARBA00034125"/>
    </source>
</evidence>
<dbReference type="EMBL" id="CAJEWE010000006">
    <property type="protein sequence ID" value="CAD2072720.1"/>
    <property type="molecule type" value="Genomic_DNA"/>
</dbReference>
<evidence type="ECO:0000313" key="9">
    <source>
        <dbReference type="EMBL" id="CAD2072720.1"/>
    </source>
</evidence>
<comment type="similarity">
    <text evidence="6">Belongs to the ThrE exporter (TC 2.A.79) family.</text>
</comment>
<organism evidence="9 10">
    <name type="scientific">Phocicoccus schoeneichii</name>
    <dbReference type="NCBI Taxonomy" id="1812261"/>
    <lineage>
        <taxon>Bacteria</taxon>
        <taxon>Bacillati</taxon>
        <taxon>Bacillota</taxon>
        <taxon>Bacilli</taxon>
        <taxon>Bacillales</taxon>
        <taxon>Salinicoccaceae</taxon>
        <taxon>Phocicoccus</taxon>
    </lineage>
</organism>
<evidence type="ECO:0000256" key="7">
    <source>
        <dbReference type="SAM" id="Phobius"/>
    </source>
</evidence>
<dbReference type="PANTHER" id="PTHR34390">
    <property type="entry name" value="UPF0442 PROTEIN YJJB-RELATED"/>
    <property type="match status" value="1"/>
</dbReference>
<gene>
    <name evidence="9" type="primary">yjjP</name>
    <name evidence="9" type="ORF">JEOSCH030_00389</name>
</gene>
<dbReference type="PANTHER" id="PTHR34390:SF2">
    <property type="entry name" value="SUCCINATE TRANSPORTER SUBUNIT YJJP-RELATED"/>
    <property type="match status" value="1"/>
</dbReference>
<dbReference type="GO" id="GO:0015744">
    <property type="term" value="P:succinate transport"/>
    <property type="evidence" value="ECO:0007669"/>
    <property type="project" value="TreeGrafter"/>
</dbReference>
<reference evidence="9 10" key="1">
    <citation type="submission" date="2020-07" db="EMBL/GenBank/DDBJ databases">
        <authorList>
            <person name="Criscuolo A."/>
        </authorList>
    </citation>
    <scope>NUCLEOTIDE SEQUENCE [LARGE SCALE GENOMIC DNA]</scope>
    <source>
        <strain evidence="10">CIP 111030</strain>
    </source>
</reference>
<evidence type="ECO:0000259" key="8">
    <source>
        <dbReference type="Pfam" id="PF06738"/>
    </source>
</evidence>
<comment type="caution">
    <text evidence="9">The sequence shown here is derived from an EMBL/GenBank/DDBJ whole genome shotgun (WGS) entry which is preliminary data.</text>
</comment>
<keyword evidence="2" id="KW-1003">Cell membrane</keyword>
<proteinExistence type="inferred from homology"/>
<dbReference type="InterPro" id="IPR050539">
    <property type="entry name" value="ThrE_Dicarb/AminoAcid_Exp"/>
</dbReference>
<protein>
    <submittedName>
        <fullName evidence="9">Inner membrane protein YjjP</fullName>
    </submittedName>
</protein>
<dbReference type="Proteomes" id="UP000521032">
    <property type="component" value="Unassembled WGS sequence"/>
</dbReference>
<accession>A0A6V7R5P7</accession>
<name>A0A6V7R5P7_9BACL</name>
<dbReference type="GO" id="GO:0022857">
    <property type="term" value="F:transmembrane transporter activity"/>
    <property type="evidence" value="ECO:0007669"/>
    <property type="project" value="InterPro"/>
</dbReference>
<keyword evidence="5 7" id="KW-0472">Membrane</keyword>